<dbReference type="SUPFAM" id="SSF53448">
    <property type="entry name" value="Nucleotide-diphospho-sugar transferases"/>
    <property type="match status" value="1"/>
</dbReference>
<name>A0A2S6ND77_9HYPH</name>
<dbReference type="InterPro" id="IPR029044">
    <property type="entry name" value="Nucleotide-diphossugar_trans"/>
</dbReference>
<accession>A0A2S6ND77</accession>
<feature type="region of interest" description="Disordered" evidence="1">
    <location>
        <begin position="1"/>
        <end position="25"/>
    </location>
</feature>
<organism evidence="2 3">
    <name type="scientific">Rhodoblastus sphagnicola</name>
    <dbReference type="NCBI Taxonomy" id="333368"/>
    <lineage>
        <taxon>Bacteria</taxon>
        <taxon>Pseudomonadati</taxon>
        <taxon>Pseudomonadota</taxon>
        <taxon>Alphaproteobacteria</taxon>
        <taxon>Hyphomicrobiales</taxon>
        <taxon>Rhodoblastaceae</taxon>
        <taxon>Rhodoblastus</taxon>
    </lineage>
</organism>
<dbReference type="AlphaFoldDB" id="A0A2S6ND77"/>
<reference evidence="2 3" key="1">
    <citation type="journal article" date="2018" name="Arch. Microbiol.">
        <title>New insights into the metabolic potential of the phototrophic purple bacterium Rhodopila globiformis DSM 161(T) from its draft genome sequence and evidence for a vanadium-dependent nitrogenase.</title>
        <authorList>
            <person name="Imhoff J.F."/>
            <person name="Rahn T."/>
            <person name="Kunzel S."/>
            <person name="Neulinger S.C."/>
        </authorList>
    </citation>
    <scope>NUCLEOTIDE SEQUENCE [LARGE SCALE GENOMIC DNA]</scope>
    <source>
        <strain evidence="2 3">DSM 16996</strain>
    </source>
</reference>
<dbReference type="Pfam" id="PF13704">
    <property type="entry name" value="Glyco_tranf_2_4"/>
    <property type="match status" value="1"/>
</dbReference>
<evidence type="ECO:0000256" key="1">
    <source>
        <dbReference type="SAM" id="MobiDB-lite"/>
    </source>
</evidence>
<sequence>MRRERKLPDADPGRPDRPKVEGDRRRAWRRPVINLDHATFEGNPAMPKVAALMIQKDEVDLLEPWILYHGDLFGYDNLYIWDNGSADPRIADLIEKWSDRGVRFFDGARRPERYRDKGRLLGDQIGNLERFAYYDFFLPLDCDEFIALKAIDGVIETRREKILAAFDALDPDADLFAVDYNHPNSLGVRNRFFGWEFNKKFVRNNAFVSMDHGGHTIVTKSAKPATPSPFAYIHFYYRPFAHMRENSRAKLILQPEILELPEAALRQNRLGRYLVMDEAEYLAEFVAMEAKVRAYQAPDLEAFFHRFGRKLPFC</sequence>
<proteinExistence type="predicted"/>
<protein>
    <recommendedName>
        <fullName evidence="4">Glycosyl transferase family 2</fullName>
    </recommendedName>
</protein>
<evidence type="ECO:0000313" key="2">
    <source>
        <dbReference type="EMBL" id="PPQ32553.1"/>
    </source>
</evidence>
<comment type="caution">
    <text evidence="2">The sequence shown here is derived from an EMBL/GenBank/DDBJ whole genome shotgun (WGS) entry which is preliminary data.</text>
</comment>
<evidence type="ECO:0000313" key="3">
    <source>
        <dbReference type="Proteomes" id="UP000239089"/>
    </source>
</evidence>
<keyword evidence="3" id="KW-1185">Reference proteome</keyword>
<gene>
    <name evidence="2" type="ORF">CCR94_05065</name>
</gene>
<dbReference type="EMBL" id="NHSJ01000038">
    <property type="protein sequence ID" value="PPQ32553.1"/>
    <property type="molecule type" value="Genomic_DNA"/>
</dbReference>
<evidence type="ECO:0008006" key="4">
    <source>
        <dbReference type="Google" id="ProtNLM"/>
    </source>
</evidence>
<dbReference type="Proteomes" id="UP000239089">
    <property type="component" value="Unassembled WGS sequence"/>
</dbReference>